<dbReference type="PANTHER" id="PTHR43727">
    <property type="entry name" value="DIAMINOPIMELATE DECARBOXYLASE"/>
    <property type="match status" value="1"/>
</dbReference>
<proteinExistence type="predicted"/>
<evidence type="ECO:0000256" key="2">
    <source>
        <dbReference type="ARBA" id="ARBA00022898"/>
    </source>
</evidence>
<dbReference type="InterPro" id="IPR009006">
    <property type="entry name" value="Ala_racemase/Decarboxylase_C"/>
</dbReference>
<dbReference type="GO" id="GO:0009089">
    <property type="term" value="P:lysine biosynthetic process via diaminopimelate"/>
    <property type="evidence" value="ECO:0007669"/>
    <property type="project" value="TreeGrafter"/>
</dbReference>
<gene>
    <name evidence="5" type="ORF">GSBLH_T00000886001</name>
</gene>
<feature type="active site" description="Proton donor" evidence="3">
    <location>
        <position position="359"/>
    </location>
</feature>
<dbReference type="GO" id="GO:0008836">
    <property type="term" value="F:diaminopimelate decarboxylase activity"/>
    <property type="evidence" value="ECO:0007669"/>
    <property type="project" value="TreeGrafter"/>
</dbReference>
<dbReference type="GeneID" id="24918173"/>
<dbReference type="InParanoid" id="D8LYC5"/>
<keyword evidence="2 3" id="KW-0663">Pyridoxal phosphate</keyword>
<dbReference type="InterPro" id="IPR022644">
    <property type="entry name" value="De-COase2_N"/>
</dbReference>
<dbReference type="OMA" id="IPYFPGE"/>
<dbReference type="AlphaFoldDB" id="D8LYC5"/>
<sequence length="436" mass="48521">MSEFGCRCQTEKVLKHLLSKGIISEEHPCGLFIDSGVLLENMNEIKEAFPEPFFKHRYAIKANPIKKLIRFIGEHGFGVECASFEELSIALESGIPASEIVYDFPLKRKHDLQFCFEHGIHINFDNLQEMEMGYNLYRSLESEGKVLRGSIGVRINSQYGVGAIEATSTAAPTSKFGVPIKDTDYNELLGLFAKWPEVNGLHSHVGSQGIDLSSMVNGVKFILDLADRLNRDLHRKQITVLDIGGGLPVDYKSDCSNHMPLHYAEQLRAKVPRLFSGEFTVITENGRWVVATSGWFVSRVEYTKIAGGVLVGITHAGGNMFVREVYMPSTWSHPISVYDRDGGKKRDNVRTASIAGPLCFSGDLIAKEVPLPAFEQGDFVVYHHTAAYSISMYSIYNCISAPPAFMYSVKADNGEVDVCCIKRKRNVSEVSGFWDA</sequence>
<protein>
    <submittedName>
        <fullName evidence="5">Diaminopimelate decarboxylase</fullName>
    </submittedName>
</protein>
<feature type="domain" description="Orn/DAP/Arg decarboxylase 2 N-terminal" evidence="4">
    <location>
        <begin position="40"/>
        <end position="291"/>
    </location>
</feature>
<dbReference type="SUPFAM" id="SSF50621">
    <property type="entry name" value="Alanine racemase C-terminal domain-like"/>
    <property type="match status" value="1"/>
</dbReference>
<dbReference type="RefSeq" id="XP_012894628.1">
    <property type="nucleotide sequence ID" value="XM_013039174.1"/>
</dbReference>
<keyword evidence="6" id="KW-1185">Reference proteome</keyword>
<accession>D8LYC5</accession>
<dbReference type="OrthoDB" id="5034579at2759"/>
<dbReference type="InterPro" id="IPR029066">
    <property type="entry name" value="PLP-binding_barrel"/>
</dbReference>
<dbReference type="InterPro" id="IPR000183">
    <property type="entry name" value="Orn/DAP/Arg_de-COase"/>
</dbReference>
<dbReference type="PRINTS" id="PR01182">
    <property type="entry name" value="ORNDCRBXLASE"/>
</dbReference>
<dbReference type="PANTHER" id="PTHR43727:SF3">
    <property type="entry name" value="GROUP IV DECARBOXYLASE"/>
    <property type="match status" value="1"/>
</dbReference>
<dbReference type="EMBL" id="FN668639">
    <property type="protein sequence ID" value="CBK20580.2"/>
    <property type="molecule type" value="Genomic_DNA"/>
</dbReference>
<dbReference type="InterPro" id="IPR002433">
    <property type="entry name" value="Orn_de-COase"/>
</dbReference>
<dbReference type="GO" id="GO:0006596">
    <property type="term" value="P:polyamine biosynthetic process"/>
    <property type="evidence" value="ECO:0007669"/>
    <property type="project" value="InterPro"/>
</dbReference>
<comment type="cofactor">
    <cofactor evidence="1 3">
        <name>pyridoxal 5'-phosphate</name>
        <dbReference type="ChEBI" id="CHEBI:597326"/>
    </cofactor>
</comment>
<reference evidence="5" key="1">
    <citation type="submission" date="2010-02" db="EMBL/GenBank/DDBJ databases">
        <title>Sequencing and annotation of the Blastocystis hominis genome.</title>
        <authorList>
            <person name="Wincker P."/>
        </authorList>
    </citation>
    <scope>NUCLEOTIDE SEQUENCE</scope>
    <source>
        <strain evidence="5">Singapore isolate B</strain>
    </source>
</reference>
<dbReference type="PRINTS" id="PR01179">
    <property type="entry name" value="ODADCRBXLASE"/>
</dbReference>
<dbReference type="Proteomes" id="UP000008312">
    <property type="component" value="Unassembled WGS sequence"/>
</dbReference>
<evidence type="ECO:0000313" key="6">
    <source>
        <dbReference type="Proteomes" id="UP000008312"/>
    </source>
</evidence>
<dbReference type="Gene3D" id="2.40.37.10">
    <property type="entry name" value="Lyase, Ornithine Decarboxylase, Chain A, domain 1"/>
    <property type="match status" value="1"/>
</dbReference>
<feature type="modified residue" description="N6-(pyridoxal phosphate)lysine" evidence="3">
    <location>
        <position position="61"/>
    </location>
</feature>
<organism evidence="5">
    <name type="scientific">Blastocystis hominis</name>
    <dbReference type="NCBI Taxonomy" id="12968"/>
    <lineage>
        <taxon>Eukaryota</taxon>
        <taxon>Sar</taxon>
        <taxon>Stramenopiles</taxon>
        <taxon>Bigyra</taxon>
        <taxon>Opalozoa</taxon>
        <taxon>Opalinata</taxon>
        <taxon>Blastocystidae</taxon>
        <taxon>Blastocystis</taxon>
    </lineage>
</organism>
<evidence type="ECO:0000256" key="3">
    <source>
        <dbReference type="PIRSR" id="PIRSR600183-50"/>
    </source>
</evidence>
<dbReference type="Pfam" id="PF02784">
    <property type="entry name" value="Orn_Arg_deC_N"/>
    <property type="match status" value="1"/>
</dbReference>
<name>D8LYC5_BLAHO</name>
<evidence type="ECO:0000313" key="5">
    <source>
        <dbReference type="EMBL" id="CBK20580.2"/>
    </source>
</evidence>
<dbReference type="Gene3D" id="3.20.20.10">
    <property type="entry name" value="Alanine racemase"/>
    <property type="match status" value="1"/>
</dbReference>
<dbReference type="InterPro" id="IPR022653">
    <property type="entry name" value="De-COase2_pyr-phos_BS"/>
</dbReference>
<dbReference type="PROSITE" id="PS00878">
    <property type="entry name" value="ODR_DC_2_1"/>
    <property type="match status" value="1"/>
</dbReference>
<evidence type="ECO:0000259" key="4">
    <source>
        <dbReference type="Pfam" id="PF02784"/>
    </source>
</evidence>
<evidence type="ECO:0000256" key="1">
    <source>
        <dbReference type="ARBA" id="ARBA00001933"/>
    </source>
</evidence>
<dbReference type="SUPFAM" id="SSF51419">
    <property type="entry name" value="PLP-binding barrel"/>
    <property type="match status" value="1"/>
</dbReference>